<name>A0A091D2C5_FUKDA</name>
<evidence type="ECO:0000256" key="1">
    <source>
        <dbReference type="SAM" id="MobiDB-lite"/>
    </source>
</evidence>
<dbReference type="AlphaFoldDB" id="A0A091D2C5"/>
<feature type="region of interest" description="Disordered" evidence="1">
    <location>
        <begin position="151"/>
        <end position="171"/>
    </location>
</feature>
<dbReference type="EMBL" id="KN123400">
    <property type="protein sequence ID" value="KFO25147.1"/>
    <property type="molecule type" value="Genomic_DNA"/>
</dbReference>
<gene>
    <name evidence="2" type="ORF">H920_13473</name>
</gene>
<protein>
    <submittedName>
        <fullName evidence="2">Uncharacterized protein</fullName>
    </submittedName>
</protein>
<evidence type="ECO:0000313" key="2">
    <source>
        <dbReference type="EMBL" id="KFO25147.1"/>
    </source>
</evidence>
<accession>A0A091D2C5</accession>
<organism evidence="2 3">
    <name type="scientific">Fukomys damarensis</name>
    <name type="common">Damaraland mole rat</name>
    <name type="synonym">Cryptomys damarensis</name>
    <dbReference type="NCBI Taxonomy" id="885580"/>
    <lineage>
        <taxon>Eukaryota</taxon>
        <taxon>Metazoa</taxon>
        <taxon>Chordata</taxon>
        <taxon>Craniata</taxon>
        <taxon>Vertebrata</taxon>
        <taxon>Euteleostomi</taxon>
        <taxon>Mammalia</taxon>
        <taxon>Eutheria</taxon>
        <taxon>Euarchontoglires</taxon>
        <taxon>Glires</taxon>
        <taxon>Rodentia</taxon>
        <taxon>Hystricomorpha</taxon>
        <taxon>Bathyergidae</taxon>
        <taxon>Fukomys</taxon>
    </lineage>
</organism>
<sequence length="171" mass="19554">MKGAWEIGPLSARPLRAPLGRRPQSRSVTWRALCARWFRACPPRGGCVRTRLRVQRLLRRPWLPDSGNQQSANCQQEECGCPVCTLDFHECERLERSGQVFLTAFLLEEEAWNLQALYQERRQQDSGDGCRSLQSKPLSKFVPEVSVFCAEEKGDESEQDQSCQEELEPGE</sequence>
<proteinExistence type="predicted"/>
<feature type="compositionally biased region" description="Acidic residues" evidence="1">
    <location>
        <begin position="153"/>
        <end position="171"/>
    </location>
</feature>
<evidence type="ECO:0000313" key="3">
    <source>
        <dbReference type="Proteomes" id="UP000028990"/>
    </source>
</evidence>
<keyword evidence="3" id="KW-1185">Reference proteome</keyword>
<dbReference type="Proteomes" id="UP000028990">
    <property type="component" value="Unassembled WGS sequence"/>
</dbReference>
<reference evidence="2 3" key="1">
    <citation type="submission" date="2013-11" db="EMBL/GenBank/DDBJ databases">
        <title>The Damaraland mole rat (Fukomys damarensis) genome and evolution of African mole rats.</title>
        <authorList>
            <person name="Gladyshev V.N."/>
            <person name="Fang X."/>
        </authorList>
    </citation>
    <scope>NUCLEOTIDE SEQUENCE [LARGE SCALE GENOMIC DNA]</scope>
    <source>
        <tissue evidence="2">Liver</tissue>
    </source>
</reference>